<gene>
    <name evidence="1" type="ORF">AZE42_13661</name>
</gene>
<dbReference type="EMBL" id="LVVM01002717">
    <property type="protein sequence ID" value="OJA16058.1"/>
    <property type="molecule type" value="Genomic_DNA"/>
</dbReference>
<dbReference type="OrthoDB" id="3268221at2759"/>
<comment type="caution">
    <text evidence="1">The sequence shown here is derived from an EMBL/GenBank/DDBJ whole genome shotgun (WGS) entry which is preliminary data.</text>
</comment>
<evidence type="ECO:0000313" key="1">
    <source>
        <dbReference type="EMBL" id="OJA16058.1"/>
    </source>
</evidence>
<evidence type="ECO:0000313" key="2">
    <source>
        <dbReference type="Proteomes" id="UP000183567"/>
    </source>
</evidence>
<name>A0A1J8R2Q8_9AGAM</name>
<keyword evidence="2" id="KW-1185">Reference proteome</keyword>
<reference evidence="1 2" key="1">
    <citation type="submission" date="2016-03" db="EMBL/GenBank/DDBJ databases">
        <title>Comparative genomics of the ectomycorrhizal sister species Rhizopogon vinicolor and Rhizopogon vesiculosus (Basidiomycota: Boletales) reveals a divergence of the mating type B locus.</title>
        <authorList>
            <person name="Mujic A.B."/>
            <person name="Kuo A."/>
            <person name="Tritt A."/>
            <person name="Lipzen A."/>
            <person name="Chen C."/>
            <person name="Johnson J."/>
            <person name="Sharma A."/>
            <person name="Barry K."/>
            <person name="Grigoriev I.V."/>
            <person name="Spatafora J.W."/>
        </authorList>
    </citation>
    <scope>NUCLEOTIDE SEQUENCE [LARGE SCALE GENOMIC DNA]</scope>
    <source>
        <strain evidence="1 2">AM-OR11-056</strain>
    </source>
</reference>
<dbReference type="AlphaFoldDB" id="A0A1J8R2Q8"/>
<protein>
    <submittedName>
        <fullName evidence="1">Uncharacterized protein</fullName>
    </submittedName>
</protein>
<proteinExistence type="predicted"/>
<organism evidence="1 2">
    <name type="scientific">Rhizopogon vesiculosus</name>
    <dbReference type="NCBI Taxonomy" id="180088"/>
    <lineage>
        <taxon>Eukaryota</taxon>
        <taxon>Fungi</taxon>
        <taxon>Dikarya</taxon>
        <taxon>Basidiomycota</taxon>
        <taxon>Agaricomycotina</taxon>
        <taxon>Agaricomycetes</taxon>
        <taxon>Agaricomycetidae</taxon>
        <taxon>Boletales</taxon>
        <taxon>Suillineae</taxon>
        <taxon>Rhizopogonaceae</taxon>
        <taxon>Rhizopogon</taxon>
    </lineage>
</organism>
<sequence length="87" mass="9647">MRLARSAFGHSVGVPRTGWVLRADPQASYILVPPPQDLSQPVPPARSSYSHESNSYPGQVMFAAEHSSYALVRTRDFAYTNLPPFRS</sequence>
<accession>A0A1J8R2Q8</accession>
<dbReference type="Proteomes" id="UP000183567">
    <property type="component" value="Unassembled WGS sequence"/>
</dbReference>